<dbReference type="Proteomes" id="UP000823877">
    <property type="component" value="Unassembled WGS sequence"/>
</dbReference>
<dbReference type="GO" id="GO:0006260">
    <property type="term" value="P:DNA replication"/>
    <property type="evidence" value="ECO:0007669"/>
    <property type="project" value="InterPro"/>
</dbReference>
<dbReference type="GO" id="GO:0003899">
    <property type="term" value="F:DNA-directed RNA polymerase activity"/>
    <property type="evidence" value="ECO:0007669"/>
    <property type="project" value="InterPro"/>
</dbReference>
<dbReference type="InterPro" id="IPR036977">
    <property type="entry name" value="DNA_primase_Znf_CHC2"/>
</dbReference>
<dbReference type="Gene3D" id="3.90.580.10">
    <property type="entry name" value="Zinc finger, CHC2-type domain"/>
    <property type="match status" value="1"/>
</dbReference>
<sequence>MTDDYIARLKAIPLTDVLQNVYGVEIQQRGSKYYCKIREERTASCQIYPNNTFYDFGSGVGGDTINLIEVFENCNRKTAMNKLAELYGIQRDYHQRDRSVILDYEWKKLGIEPDLVSKNLNICIVENDNQWHRFADINLNPNNQEQVELFKQKYQIPVNEFRKRDKANYHNFLREKVLYSLDNEKDDYFASLYQNYWFYTQLADEKTAFTTVCTNPETKDEAKEISRKYSILRRAVDDISLLKVPKIDLDPAHDLQAILDGTTRFKVSKLPYFKLCGYAKMCDELLCCIEVLYDTYSAKHAPDKSSLRAIPHYAYYQNGTCKVYCMRRDFDKIKDIFHGEILSEKQFSKPYAHEKSGKKRDALLEFRV</sequence>
<name>A0A9D2S8J7_9FIRM</name>
<reference evidence="2" key="2">
    <citation type="submission" date="2021-04" db="EMBL/GenBank/DDBJ databases">
        <authorList>
            <person name="Gilroy R."/>
        </authorList>
    </citation>
    <scope>NUCLEOTIDE SEQUENCE</scope>
    <source>
        <strain evidence="2">CHK188-16595</strain>
    </source>
</reference>
<evidence type="ECO:0000313" key="3">
    <source>
        <dbReference type="Proteomes" id="UP000823877"/>
    </source>
</evidence>
<organism evidence="2 3">
    <name type="scientific">Candidatus Eubacterium faecale</name>
    <dbReference type="NCBI Taxonomy" id="2838568"/>
    <lineage>
        <taxon>Bacteria</taxon>
        <taxon>Bacillati</taxon>
        <taxon>Bacillota</taxon>
        <taxon>Clostridia</taxon>
        <taxon>Eubacteriales</taxon>
        <taxon>Eubacteriaceae</taxon>
        <taxon>Eubacterium</taxon>
    </lineage>
</organism>
<dbReference type="SUPFAM" id="SSF57783">
    <property type="entry name" value="Zinc beta-ribbon"/>
    <property type="match status" value="1"/>
</dbReference>
<dbReference type="GO" id="GO:0008270">
    <property type="term" value="F:zinc ion binding"/>
    <property type="evidence" value="ECO:0007669"/>
    <property type="project" value="InterPro"/>
</dbReference>
<evidence type="ECO:0000313" key="2">
    <source>
        <dbReference type="EMBL" id="HJB74652.1"/>
    </source>
</evidence>
<reference evidence="2" key="1">
    <citation type="journal article" date="2021" name="PeerJ">
        <title>Extensive microbial diversity within the chicken gut microbiome revealed by metagenomics and culture.</title>
        <authorList>
            <person name="Gilroy R."/>
            <person name="Ravi A."/>
            <person name="Getino M."/>
            <person name="Pursley I."/>
            <person name="Horton D.L."/>
            <person name="Alikhan N.F."/>
            <person name="Baker D."/>
            <person name="Gharbi K."/>
            <person name="Hall N."/>
            <person name="Watson M."/>
            <person name="Adriaenssens E.M."/>
            <person name="Foster-Nyarko E."/>
            <person name="Jarju S."/>
            <person name="Secka A."/>
            <person name="Antonio M."/>
            <person name="Oren A."/>
            <person name="Chaudhuri R.R."/>
            <person name="La Ragione R."/>
            <person name="Hildebrand F."/>
            <person name="Pallen M.J."/>
        </authorList>
    </citation>
    <scope>NUCLEOTIDE SEQUENCE</scope>
    <source>
        <strain evidence="2">CHK188-16595</strain>
    </source>
</reference>
<gene>
    <name evidence="2" type="ORF">IAA37_03140</name>
</gene>
<dbReference type="GO" id="GO:0003677">
    <property type="term" value="F:DNA binding"/>
    <property type="evidence" value="ECO:0007669"/>
    <property type="project" value="InterPro"/>
</dbReference>
<protein>
    <recommendedName>
        <fullName evidence="1">Zinc finger CHC2-type domain-containing protein</fullName>
    </recommendedName>
</protein>
<accession>A0A9D2S8J7</accession>
<evidence type="ECO:0000259" key="1">
    <source>
        <dbReference type="Pfam" id="PF01807"/>
    </source>
</evidence>
<dbReference type="InterPro" id="IPR002694">
    <property type="entry name" value="Znf_CHC2"/>
</dbReference>
<proteinExistence type="predicted"/>
<dbReference type="EMBL" id="DWXN01000006">
    <property type="protein sequence ID" value="HJB74652.1"/>
    <property type="molecule type" value="Genomic_DNA"/>
</dbReference>
<feature type="domain" description="Zinc finger CHC2-type" evidence="1">
    <location>
        <begin position="11"/>
        <end position="94"/>
    </location>
</feature>
<comment type="caution">
    <text evidence="2">The sequence shown here is derived from an EMBL/GenBank/DDBJ whole genome shotgun (WGS) entry which is preliminary data.</text>
</comment>
<dbReference type="Pfam" id="PF01807">
    <property type="entry name" value="Zn_ribbon_DnaG"/>
    <property type="match status" value="1"/>
</dbReference>
<dbReference type="AlphaFoldDB" id="A0A9D2S8J7"/>